<dbReference type="EMBL" id="BANB01000170">
    <property type="protein sequence ID" value="GAN76854.1"/>
    <property type="molecule type" value="Genomic_DNA"/>
</dbReference>
<dbReference type="InterPro" id="IPR016181">
    <property type="entry name" value="Acyl_CoA_acyltransferase"/>
</dbReference>
<evidence type="ECO:0000256" key="10">
    <source>
        <dbReference type="ARBA" id="ARBA00047785"/>
    </source>
</evidence>
<dbReference type="PANTHER" id="PTHR37323">
    <property type="entry name" value="GCN5-RELATED N-ACETYLTRANSFERASE"/>
    <property type="match status" value="1"/>
</dbReference>
<evidence type="ECO:0000256" key="3">
    <source>
        <dbReference type="ARBA" id="ARBA00022679"/>
    </source>
</evidence>
<comment type="pathway">
    <text evidence="1">Lipid metabolism.</text>
</comment>
<evidence type="ECO:0000256" key="2">
    <source>
        <dbReference type="ARBA" id="ARBA00022516"/>
    </source>
</evidence>
<keyword evidence="12" id="KW-1185">Reference proteome</keyword>
<evidence type="ECO:0000256" key="8">
    <source>
        <dbReference type="ARBA" id="ARBA00039866"/>
    </source>
</evidence>
<reference evidence="11 12" key="1">
    <citation type="submission" date="2012-11" db="EMBL/GenBank/DDBJ databases">
        <title>Whole genome sequence of Acidisphaera rubrifaciens HS-AP3.</title>
        <authorList>
            <person name="Azuma Y."/>
            <person name="Higashiura N."/>
            <person name="Hirakawa H."/>
            <person name="Matsushita K."/>
        </authorList>
    </citation>
    <scope>NUCLEOTIDE SEQUENCE [LARGE SCALE GENOMIC DNA]</scope>
    <source>
        <strain evidence="11 12">HS-AP3</strain>
    </source>
</reference>
<keyword evidence="2" id="KW-0444">Lipid biosynthesis</keyword>
<dbReference type="Gene3D" id="3.40.630.30">
    <property type="match status" value="1"/>
</dbReference>
<dbReference type="PANTHER" id="PTHR37323:SF1">
    <property type="entry name" value="L-ORNITHINE N(ALPHA)-ACYLTRANSFERASE"/>
    <property type="match status" value="1"/>
</dbReference>
<gene>
    <name evidence="11" type="ORF">Asru_0170_01</name>
</gene>
<dbReference type="GO" id="GO:0043810">
    <property type="term" value="F:ornithine-acyl [acyl carrier protein] N-acyltransferase activity"/>
    <property type="evidence" value="ECO:0007669"/>
    <property type="project" value="UniProtKB-EC"/>
</dbReference>
<dbReference type="EC" id="2.3.2.30" evidence="7"/>
<evidence type="ECO:0000313" key="11">
    <source>
        <dbReference type="EMBL" id="GAN76854.1"/>
    </source>
</evidence>
<sequence length="283" mass="31393">MTEHKPIGRAWPTSQAHEGRGFGELRAGNLGVRIATTAAEIDAVQALRYRVFYQEMGARADRAAAGEQRDRDPFDEVADHLLVVDHAIGPGPEGVVATYRLLQRDGAAQAGGFYSAAEYDLTPILAFPGRILECGRSCVDATYRGRAAMQLLWRGIAAYVFHHQIDLMFGCASLPGTDPEQLADELTYLYVNHLAPPALRMRAVPERYVEMNRRPHPAMAPMRALAQLPPLIKGYLRLGGFVGDGAVIDQQFNTTDVAIVVKTDLVTDKYYRHYERQLREALD</sequence>
<dbReference type="InterPro" id="IPR052351">
    <property type="entry name" value="Ornithine_N-alpha-AT"/>
</dbReference>
<comment type="similarity">
    <text evidence="6">Belongs to the acetyltransferase family. OlsB subfamily.</text>
</comment>
<keyword evidence="3" id="KW-0808">Transferase</keyword>
<dbReference type="RefSeq" id="WP_241771127.1">
    <property type="nucleotide sequence ID" value="NZ_BANB01000170.1"/>
</dbReference>
<keyword evidence="5" id="KW-0012">Acyltransferase</keyword>
<name>A0A0D6P7K8_9PROT</name>
<evidence type="ECO:0000256" key="9">
    <source>
        <dbReference type="ARBA" id="ARBA00045724"/>
    </source>
</evidence>
<dbReference type="GO" id="GO:0006629">
    <property type="term" value="P:lipid metabolic process"/>
    <property type="evidence" value="ECO:0007669"/>
    <property type="project" value="UniProtKB-KW"/>
</dbReference>
<accession>A0A0D6P7K8</accession>
<comment type="caution">
    <text evidence="11">The sequence shown here is derived from an EMBL/GenBank/DDBJ whole genome shotgun (WGS) entry which is preliminary data.</text>
</comment>
<comment type="catalytic activity">
    <reaction evidence="10">
        <text>a (3R)-hydroxyacyl-[ACP] + L-ornithine = a lyso-ornithine lipid + holo-[ACP] + H(+)</text>
        <dbReference type="Rhea" id="RHEA:20633"/>
        <dbReference type="Rhea" id="RHEA-COMP:9685"/>
        <dbReference type="Rhea" id="RHEA-COMP:9945"/>
        <dbReference type="ChEBI" id="CHEBI:15378"/>
        <dbReference type="ChEBI" id="CHEBI:46911"/>
        <dbReference type="ChEBI" id="CHEBI:64479"/>
        <dbReference type="ChEBI" id="CHEBI:78827"/>
        <dbReference type="ChEBI" id="CHEBI:138482"/>
        <dbReference type="EC" id="2.3.2.30"/>
    </reaction>
    <physiologicalReaction direction="left-to-right" evidence="10">
        <dbReference type="Rhea" id="RHEA:20634"/>
    </physiologicalReaction>
</comment>
<evidence type="ECO:0000256" key="4">
    <source>
        <dbReference type="ARBA" id="ARBA00023098"/>
    </source>
</evidence>
<dbReference type="SUPFAM" id="SSF55729">
    <property type="entry name" value="Acyl-CoA N-acyltransferases (Nat)"/>
    <property type="match status" value="1"/>
</dbReference>
<evidence type="ECO:0000256" key="6">
    <source>
        <dbReference type="ARBA" id="ARBA00038095"/>
    </source>
</evidence>
<evidence type="ECO:0000256" key="1">
    <source>
        <dbReference type="ARBA" id="ARBA00005189"/>
    </source>
</evidence>
<comment type="function">
    <text evidence="9">Catalyzes the first step in the biosynthesis of ornithine lipids, which are phosphorus-free membrane lipids. Catalyzes the 3-hydroxyacyl-acyl carrier protein-dependent acylation of ornithine to form lyso-ornithine lipid (LOL).</text>
</comment>
<evidence type="ECO:0000313" key="12">
    <source>
        <dbReference type="Proteomes" id="UP000032680"/>
    </source>
</evidence>
<evidence type="ECO:0000256" key="5">
    <source>
        <dbReference type="ARBA" id="ARBA00023315"/>
    </source>
</evidence>
<organism evidence="11 12">
    <name type="scientific">Acidisphaera rubrifaciens HS-AP3</name>
    <dbReference type="NCBI Taxonomy" id="1231350"/>
    <lineage>
        <taxon>Bacteria</taxon>
        <taxon>Pseudomonadati</taxon>
        <taxon>Pseudomonadota</taxon>
        <taxon>Alphaproteobacteria</taxon>
        <taxon>Acetobacterales</taxon>
        <taxon>Acetobacteraceae</taxon>
        <taxon>Acidisphaera</taxon>
    </lineage>
</organism>
<dbReference type="Pfam" id="PF13444">
    <property type="entry name" value="Acetyltransf_5"/>
    <property type="match status" value="1"/>
</dbReference>
<protein>
    <recommendedName>
        <fullName evidence="8">L-ornithine N(alpha)-acyltransferase</fullName>
        <ecNumber evidence="7">2.3.2.30</ecNumber>
    </recommendedName>
</protein>
<evidence type="ECO:0000256" key="7">
    <source>
        <dbReference type="ARBA" id="ARBA00039058"/>
    </source>
</evidence>
<dbReference type="AlphaFoldDB" id="A0A0D6P7K8"/>
<proteinExistence type="inferred from homology"/>
<keyword evidence="4" id="KW-0443">Lipid metabolism</keyword>
<dbReference type="Proteomes" id="UP000032680">
    <property type="component" value="Unassembled WGS sequence"/>
</dbReference>